<evidence type="ECO:0008006" key="4">
    <source>
        <dbReference type="Google" id="ProtNLM"/>
    </source>
</evidence>
<feature type="transmembrane region" description="Helical" evidence="1">
    <location>
        <begin position="374"/>
        <end position="392"/>
    </location>
</feature>
<comment type="caution">
    <text evidence="2">The sequence shown here is derived from an EMBL/GenBank/DDBJ whole genome shotgun (WGS) entry which is preliminary data.</text>
</comment>
<gene>
    <name evidence="2" type="ORF">QID03_07770</name>
</gene>
<evidence type="ECO:0000256" key="1">
    <source>
        <dbReference type="SAM" id="Phobius"/>
    </source>
</evidence>
<keyword evidence="1" id="KW-0472">Membrane</keyword>
<keyword evidence="3" id="KW-1185">Reference proteome</keyword>
<dbReference type="EMBL" id="JASGCB010000010">
    <property type="protein sequence ID" value="MDI9260088.1"/>
    <property type="molecule type" value="Genomic_DNA"/>
</dbReference>
<keyword evidence="1" id="KW-1133">Transmembrane helix</keyword>
<proteinExistence type="predicted"/>
<name>A0ABT6XYC8_ALISE</name>
<dbReference type="Proteomes" id="UP001529245">
    <property type="component" value="Unassembled WGS sequence"/>
</dbReference>
<feature type="transmembrane region" description="Helical" evidence="1">
    <location>
        <begin position="291"/>
        <end position="311"/>
    </location>
</feature>
<dbReference type="RefSeq" id="WP_283203598.1">
    <property type="nucleotide sequence ID" value="NZ_JASGCB010000010.1"/>
</dbReference>
<accession>A0ABT6XYC8</accession>
<keyword evidence="1" id="KW-0812">Transmembrane</keyword>
<organism evidence="2 3">
    <name type="scientific">Alicyclobacillus sendaiensis PA2</name>
    <dbReference type="NCBI Taxonomy" id="3029425"/>
    <lineage>
        <taxon>Bacteria</taxon>
        <taxon>Bacillati</taxon>
        <taxon>Bacillota</taxon>
        <taxon>Bacilli</taxon>
        <taxon>Bacillales</taxon>
        <taxon>Alicyclobacillaceae</taxon>
        <taxon>Alicyclobacillus</taxon>
    </lineage>
</organism>
<sequence>MGRNDERLRSAARMMRAKAPIQFRIAVATLFVAALALSTLGLFGCRVAQDAKRQFAMNPALHVILVNSVSLEGQELPRHVDWQDRERIQQTLDQSFPNAGARVWNVYQINFGITDSEGYTDWVESVDRDATALLGLAQMRNDTAYTPSSKASRLMLYVPAVRQTRGGYESDRRTPMAFSRVERLSRQAPLMTLASTWDAESMNGRPLFVSYDTYRTILERAFGQPFPDLIRALARGLDLGIEPIACVAVYVPHLADVDQVASILTAHHDNVAYALGVFQQLSSTWRSGARLAVGFIAVILMATCLSAWLAFRGDLRRSRTDLGILRHFGFSSREVARIYHLRFQRTFLVCAGFTAVYTLVAGALLFRLPAYACVALACVGAGFVGLVSMALARAARKTAAIQLVHLLRFSKEME</sequence>
<evidence type="ECO:0000313" key="2">
    <source>
        <dbReference type="EMBL" id="MDI9260088.1"/>
    </source>
</evidence>
<reference evidence="2 3" key="1">
    <citation type="submission" date="2023-04" db="EMBL/GenBank/DDBJ databases">
        <title>A. sendaiensis sub sp. chiapanensis a novel subspecie with specific adaptation in bacterial cell wall isolated from an active volcano.</title>
        <authorList>
            <person name="Alvarez Gutierrez P.E."/>
            <person name="Ortiz Cortes L.Y."/>
        </authorList>
    </citation>
    <scope>NUCLEOTIDE SEQUENCE [LARGE SCALE GENOMIC DNA]</scope>
    <source>
        <strain evidence="2 3">PA2</strain>
    </source>
</reference>
<feature type="transmembrane region" description="Helical" evidence="1">
    <location>
        <begin position="347"/>
        <end position="368"/>
    </location>
</feature>
<evidence type="ECO:0000313" key="3">
    <source>
        <dbReference type="Proteomes" id="UP001529245"/>
    </source>
</evidence>
<protein>
    <recommendedName>
        <fullName evidence="4">MacB-like periplasmic core domain-containing protein</fullName>
    </recommendedName>
</protein>